<dbReference type="RefSeq" id="WP_380224700.1">
    <property type="nucleotide sequence ID" value="NZ_JAPKNH010000011.1"/>
</dbReference>
<dbReference type="SUPFAM" id="SSF52540">
    <property type="entry name" value="P-loop containing nucleoside triphosphate hydrolases"/>
    <property type="match status" value="2"/>
</dbReference>
<evidence type="ECO:0000313" key="13">
    <source>
        <dbReference type="EMBL" id="MFC5517171.1"/>
    </source>
</evidence>
<dbReference type="NCBIfam" id="NF004071">
    <property type="entry name" value="PRK05580.2-3"/>
    <property type="match status" value="1"/>
</dbReference>
<evidence type="ECO:0000256" key="9">
    <source>
        <dbReference type="ARBA" id="ARBA00023125"/>
    </source>
</evidence>
<reference evidence="14" key="1">
    <citation type="journal article" date="2019" name="Int. J. Syst. Evol. Microbiol.">
        <title>The Global Catalogue of Microorganisms (GCM) 10K type strain sequencing project: providing services to taxonomists for standard genome sequencing and annotation.</title>
        <authorList>
            <consortium name="The Broad Institute Genomics Platform"/>
            <consortium name="The Broad Institute Genome Sequencing Center for Infectious Disease"/>
            <person name="Wu L."/>
            <person name="Ma J."/>
        </authorList>
    </citation>
    <scope>NUCLEOTIDE SEQUENCE [LARGE SCALE GENOMIC DNA]</scope>
    <source>
        <strain evidence="14">KACC 12633</strain>
    </source>
</reference>
<keyword evidence="10 11" id="KW-0413">Isomerase</keyword>
<evidence type="ECO:0000256" key="11">
    <source>
        <dbReference type="HAMAP-Rule" id="MF_00983"/>
    </source>
</evidence>
<dbReference type="Proteomes" id="UP001596150">
    <property type="component" value="Unassembled WGS sequence"/>
</dbReference>
<dbReference type="SMART" id="SM00490">
    <property type="entry name" value="HELICc"/>
    <property type="match status" value="1"/>
</dbReference>
<accession>A0ABW0PX63</accession>
<feature type="binding site" evidence="11">
    <location>
        <position position="484"/>
    </location>
    <ligand>
        <name>Zn(2+)</name>
        <dbReference type="ChEBI" id="CHEBI:29105"/>
        <label>1</label>
    </ligand>
</feature>
<evidence type="ECO:0000256" key="3">
    <source>
        <dbReference type="ARBA" id="ARBA00022723"/>
    </source>
</evidence>
<dbReference type="InterPro" id="IPR014001">
    <property type="entry name" value="Helicase_ATP-bd"/>
</dbReference>
<comment type="subunit">
    <text evidence="11">Component of the replication restart primosome.</text>
</comment>
<dbReference type="InterPro" id="IPR027417">
    <property type="entry name" value="P-loop_NTPase"/>
</dbReference>
<keyword evidence="1 11" id="KW-0639">Primosome</keyword>
<keyword evidence="4 11" id="KW-0547">Nucleotide-binding</keyword>
<dbReference type="Pfam" id="PF18319">
    <property type="entry name" value="Zn_ribbon_PriA"/>
    <property type="match status" value="1"/>
</dbReference>
<dbReference type="Pfam" id="PF17764">
    <property type="entry name" value="PriA_3primeBD"/>
    <property type="match status" value="1"/>
</dbReference>
<evidence type="ECO:0000256" key="5">
    <source>
        <dbReference type="ARBA" id="ARBA00022801"/>
    </source>
</evidence>
<dbReference type="HAMAP" id="MF_00983">
    <property type="entry name" value="PriA"/>
    <property type="match status" value="1"/>
</dbReference>
<feature type="binding site" evidence="11">
    <location>
        <position position="453"/>
    </location>
    <ligand>
        <name>Zn(2+)</name>
        <dbReference type="ChEBI" id="CHEBI:29105"/>
        <label>2</label>
    </ligand>
</feature>
<organism evidence="13 14">
    <name type="scientific">Kaistia terrae</name>
    <dbReference type="NCBI Taxonomy" id="537017"/>
    <lineage>
        <taxon>Bacteria</taxon>
        <taxon>Pseudomonadati</taxon>
        <taxon>Pseudomonadota</taxon>
        <taxon>Alphaproteobacteria</taxon>
        <taxon>Hyphomicrobiales</taxon>
        <taxon>Kaistiaceae</taxon>
        <taxon>Kaistia</taxon>
    </lineage>
</organism>
<evidence type="ECO:0000256" key="10">
    <source>
        <dbReference type="ARBA" id="ARBA00023235"/>
    </source>
</evidence>
<comment type="function">
    <text evidence="11">Initiates the restart of stalled replication forks, which reloads the replicative helicase on sites other than the origin of replication. Recognizes and binds to abandoned replication forks and remodels them to uncover a helicase loading site. Promotes assembly of the primosome at these replication forks.</text>
</comment>
<dbReference type="CDD" id="cd17929">
    <property type="entry name" value="DEXHc_priA"/>
    <property type="match status" value="1"/>
</dbReference>
<feature type="binding site" evidence="11">
    <location>
        <position position="487"/>
    </location>
    <ligand>
        <name>Zn(2+)</name>
        <dbReference type="ChEBI" id="CHEBI:29105"/>
        <label>1</label>
    </ligand>
</feature>
<dbReference type="Gene3D" id="3.40.1440.60">
    <property type="entry name" value="PriA, 3(prime) DNA-binding domain"/>
    <property type="match status" value="1"/>
</dbReference>
<dbReference type="PANTHER" id="PTHR30580">
    <property type="entry name" value="PRIMOSOMAL PROTEIN N"/>
    <property type="match status" value="1"/>
</dbReference>
<keyword evidence="9 11" id="KW-0238">DNA-binding</keyword>
<dbReference type="NCBIfam" id="NF004070">
    <property type="entry name" value="PRK05580.2-2"/>
    <property type="match status" value="1"/>
</dbReference>
<feature type="binding site" evidence="11">
    <location>
        <position position="456"/>
    </location>
    <ligand>
        <name>Zn(2+)</name>
        <dbReference type="ChEBI" id="CHEBI:29105"/>
        <label>2</label>
    </ligand>
</feature>
<keyword evidence="7 11" id="KW-0862">Zinc</keyword>
<keyword evidence="5 11" id="KW-0378">Hydrolase</keyword>
<dbReference type="PANTHER" id="PTHR30580:SF0">
    <property type="entry name" value="PRIMOSOMAL PROTEIN N"/>
    <property type="match status" value="1"/>
</dbReference>
<protein>
    <recommendedName>
        <fullName evidence="11">Replication restart protein PriA</fullName>
    </recommendedName>
    <alternativeName>
        <fullName evidence="11">ATP-dependent DNA helicase PriA</fullName>
        <ecNumber evidence="11">5.6.2.4</ecNumber>
    </alternativeName>
    <alternativeName>
        <fullName evidence="11">DNA 3'-5' helicase PriA</fullName>
    </alternativeName>
</protein>
<proteinExistence type="inferred from homology"/>
<comment type="catalytic activity">
    <reaction evidence="11">
        <text>ATP + H2O = ADP + phosphate + H(+)</text>
        <dbReference type="Rhea" id="RHEA:13065"/>
        <dbReference type="ChEBI" id="CHEBI:15377"/>
        <dbReference type="ChEBI" id="CHEBI:15378"/>
        <dbReference type="ChEBI" id="CHEBI:30616"/>
        <dbReference type="ChEBI" id="CHEBI:43474"/>
        <dbReference type="ChEBI" id="CHEBI:456216"/>
        <dbReference type="EC" id="5.6.2.4"/>
    </reaction>
</comment>
<dbReference type="NCBIfam" id="TIGR00595">
    <property type="entry name" value="priA"/>
    <property type="match status" value="1"/>
</dbReference>
<name>A0ABW0PX63_9HYPH</name>
<keyword evidence="14" id="KW-1185">Reference proteome</keyword>
<evidence type="ECO:0000313" key="14">
    <source>
        <dbReference type="Proteomes" id="UP001596150"/>
    </source>
</evidence>
<evidence type="ECO:0000256" key="7">
    <source>
        <dbReference type="ARBA" id="ARBA00022833"/>
    </source>
</evidence>
<dbReference type="EC" id="5.6.2.4" evidence="11"/>
<dbReference type="InterPro" id="IPR040498">
    <property type="entry name" value="PriA_CRR"/>
</dbReference>
<dbReference type="InterPro" id="IPR011545">
    <property type="entry name" value="DEAD/DEAH_box_helicase_dom"/>
</dbReference>
<dbReference type="Pfam" id="PF00270">
    <property type="entry name" value="DEAD"/>
    <property type="match status" value="1"/>
</dbReference>
<keyword evidence="3 11" id="KW-0479">Metal-binding</keyword>
<dbReference type="InterPro" id="IPR042115">
    <property type="entry name" value="PriA_3primeBD_sf"/>
</dbReference>
<comment type="similarity">
    <text evidence="11">Belongs to the helicase family. PriA subfamily.</text>
</comment>
<feature type="binding site" evidence="11">
    <location>
        <position position="471"/>
    </location>
    <ligand>
        <name>Zn(2+)</name>
        <dbReference type="ChEBI" id="CHEBI:29105"/>
        <label>2</label>
    </ligand>
</feature>
<dbReference type="Gene3D" id="3.40.50.300">
    <property type="entry name" value="P-loop containing nucleotide triphosphate hydrolases"/>
    <property type="match status" value="2"/>
</dbReference>
<feature type="binding site" evidence="11">
    <location>
        <position position="474"/>
    </location>
    <ligand>
        <name>Zn(2+)</name>
        <dbReference type="ChEBI" id="CHEBI:29105"/>
        <label>2</label>
    </ligand>
</feature>
<dbReference type="SMART" id="SM00487">
    <property type="entry name" value="DEXDc"/>
    <property type="match status" value="1"/>
</dbReference>
<sequence length="736" mass="80004">MPLDLTLDLGTPAHLGRTVSVLLPLAVDGPYTYKVPAGMELAPGDIVRVPLGPREMIGAVWDDPVDPSVGHNRLRAVLHHYDSPPIDPSLRRFVDWVANYTLSQRGMVLRMVLRAPDALEPERAVAALRVTGKTPDRVTPSRQRVLDALAGGEPMPKSAVAAFAAVSSSVVNGLLEQGALEAVPLPPPPLTLPPEPDFARPTFDPGQDDAAKLLRASVDEETFSVTLIDGVTGSGKTEVYFEALAETLRMGKQALVLLPEIALTVDFLDRFARRFGHRPAEWHSEMPPRMRERVWRGVATGAVQAVVGARSALFLPFQKLGLVVVDEEHDTAYKQEEGVIYNARDMAVVRGHIGGFPVVLASATPSIESRVNADQGRYRRILLTARYAAAKLPEITPVDLRIDTPERGQFLAPSLVKAIEETIANKGQALLFLNRRGYAPLTLCRSCGHRFQCPNCSTWLVDHRFRGQLVCHHCGHNERRPDQCPVCDAEDSLVACGPGVERVAEEVATRFPDARRIVLSSDLLGGVKKMREEFDAIRNGAADIIIGTQLVAKGHNFPLLALVGVVDADLGLAHGDPRAAERTFQLLAQVTGRAGRAGGDSRALLQTYAPEHPVIAAIASGDREAFYAREIESRRIAVLPPFGRLAGIIISAADRATSYGYAMALRRTAPESGPVMVLGPSEAPLAVLRGRHRFRLLVQAPRSVDLQAFLRTWLAEAPAVRGSLRVQVDIDPQSFL</sequence>
<feature type="binding site" evidence="11">
    <location>
        <position position="447"/>
    </location>
    <ligand>
        <name>Zn(2+)</name>
        <dbReference type="ChEBI" id="CHEBI:29105"/>
        <label>1</label>
    </ligand>
</feature>
<dbReference type="EMBL" id="JBHSML010000007">
    <property type="protein sequence ID" value="MFC5517171.1"/>
    <property type="molecule type" value="Genomic_DNA"/>
</dbReference>
<dbReference type="InterPro" id="IPR041222">
    <property type="entry name" value="PriA_3primeBD"/>
</dbReference>
<comment type="caution">
    <text evidence="13">The sequence shown here is derived from an EMBL/GenBank/DDBJ whole genome shotgun (WGS) entry which is preliminary data.</text>
</comment>
<keyword evidence="2 11" id="KW-0235">DNA replication</keyword>
<feature type="binding site" evidence="11">
    <location>
        <position position="444"/>
    </location>
    <ligand>
        <name>Zn(2+)</name>
        <dbReference type="ChEBI" id="CHEBI:29105"/>
        <label>1</label>
    </ligand>
</feature>
<dbReference type="GO" id="GO:0016787">
    <property type="term" value="F:hydrolase activity"/>
    <property type="evidence" value="ECO:0007669"/>
    <property type="project" value="UniProtKB-KW"/>
</dbReference>
<dbReference type="InterPro" id="IPR005259">
    <property type="entry name" value="PriA"/>
</dbReference>
<evidence type="ECO:0000256" key="8">
    <source>
        <dbReference type="ARBA" id="ARBA00022840"/>
    </source>
</evidence>
<comment type="cofactor">
    <cofactor evidence="11">
        <name>Zn(2+)</name>
        <dbReference type="ChEBI" id="CHEBI:29105"/>
    </cofactor>
    <text evidence="11">Binds 2 zinc ions per subunit.</text>
</comment>
<evidence type="ECO:0000256" key="6">
    <source>
        <dbReference type="ARBA" id="ARBA00022806"/>
    </source>
</evidence>
<keyword evidence="8 11" id="KW-0067">ATP-binding</keyword>
<dbReference type="Pfam" id="PF18074">
    <property type="entry name" value="PriA_C"/>
    <property type="match status" value="1"/>
</dbReference>
<evidence type="ECO:0000256" key="2">
    <source>
        <dbReference type="ARBA" id="ARBA00022705"/>
    </source>
</evidence>
<dbReference type="PROSITE" id="PS51192">
    <property type="entry name" value="HELICASE_ATP_BIND_1"/>
    <property type="match status" value="1"/>
</dbReference>
<comment type="catalytic activity">
    <reaction evidence="11">
        <text>Couples ATP hydrolysis with the unwinding of duplex DNA by translocating in the 3'-5' direction.</text>
        <dbReference type="EC" id="5.6.2.4"/>
    </reaction>
</comment>
<dbReference type="InterPro" id="IPR041236">
    <property type="entry name" value="PriA_C"/>
</dbReference>
<feature type="domain" description="Helicase ATP-binding" evidence="12">
    <location>
        <begin position="217"/>
        <end position="383"/>
    </location>
</feature>
<keyword evidence="6 11" id="KW-0347">Helicase</keyword>
<evidence type="ECO:0000256" key="1">
    <source>
        <dbReference type="ARBA" id="ARBA00022515"/>
    </source>
</evidence>
<gene>
    <name evidence="11" type="primary">priA</name>
    <name evidence="13" type="ORF">ACFPP9_15405</name>
</gene>
<dbReference type="InterPro" id="IPR001650">
    <property type="entry name" value="Helicase_C-like"/>
</dbReference>
<evidence type="ECO:0000256" key="4">
    <source>
        <dbReference type="ARBA" id="ARBA00022741"/>
    </source>
</evidence>
<evidence type="ECO:0000259" key="12">
    <source>
        <dbReference type="PROSITE" id="PS51192"/>
    </source>
</evidence>